<sequence length="82" mass="8581">MDTSEQLRIAGEAAVLIEEMGLGLTAVARLSDGVVVLECWGTSGKRPGVVRHVLDEDAVSARALAEICAMGLRDDVSGKNLS</sequence>
<dbReference type="AlphaFoldDB" id="A0A017TH62"/>
<dbReference type="OrthoDB" id="9853676at2"/>
<evidence type="ECO:0000313" key="2">
    <source>
        <dbReference type="Proteomes" id="UP000019678"/>
    </source>
</evidence>
<gene>
    <name evidence="1" type="ORF">CAP_6978</name>
</gene>
<dbReference type="Proteomes" id="UP000019678">
    <property type="component" value="Unassembled WGS sequence"/>
</dbReference>
<evidence type="ECO:0000313" key="1">
    <source>
        <dbReference type="EMBL" id="EYF07956.1"/>
    </source>
</evidence>
<accession>A0A017TH62</accession>
<comment type="caution">
    <text evidence="1">The sequence shown here is derived from an EMBL/GenBank/DDBJ whole genome shotgun (WGS) entry which is preliminary data.</text>
</comment>
<proteinExistence type="predicted"/>
<name>A0A017TH62_9BACT</name>
<organism evidence="1 2">
    <name type="scientific">Chondromyces apiculatus DSM 436</name>
    <dbReference type="NCBI Taxonomy" id="1192034"/>
    <lineage>
        <taxon>Bacteria</taxon>
        <taxon>Pseudomonadati</taxon>
        <taxon>Myxococcota</taxon>
        <taxon>Polyangia</taxon>
        <taxon>Polyangiales</taxon>
        <taxon>Polyangiaceae</taxon>
        <taxon>Chondromyces</taxon>
    </lineage>
</organism>
<keyword evidence="2" id="KW-1185">Reference proteome</keyword>
<protein>
    <submittedName>
        <fullName evidence="1">Uncharacterized protein</fullName>
    </submittedName>
</protein>
<dbReference type="EMBL" id="ASRX01000006">
    <property type="protein sequence ID" value="EYF07956.1"/>
    <property type="molecule type" value="Genomic_DNA"/>
</dbReference>
<reference evidence="1 2" key="1">
    <citation type="submission" date="2013-05" db="EMBL/GenBank/DDBJ databases">
        <title>Genome assembly of Chondromyces apiculatus DSM 436.</title>
        <authorList>
            <person name="Sharma G."/>
            <person name="Khatri I."/>
            <person name="Kaur C."/>
            <person name="Mayilraj S."/>
            <person name="Subramanian S."/>
        </authorList>
    </citation>
    <scope>NUCLEOTIDE SEQUENCE [LARGE SCALE GENOMIC DNA]</scope>
    <source>
        <strain evidence="1 2">DSM 436</strain>
    </source>
</reference>